<dbReference type="GO" id="GO:0006511">
    <property type="term" value="P:ubiquitin-dependent protein catabolic process"/>
    <property type="evidence" value="ECO:0007669"/>
    <property type="project" value="TreeGrafter"/>
</dbReference>
<evidence type="ECO:0000256" key="6">
    <source>
        <dbReference type="SAM" id="Phobius"/>
    </source>
</evidence>
<accession>A0A9P8T8Z3</accession>
<dbReference type="PANTHER" id="PTHR13396">
    <property type="entry name" value="NEDD4 FAMILY INTERACTING PROTEIN 1/2"/>
    <property type="match status" value="1"/>
</dbReference>
<name>A0A9P8T8Z3_9ASCO</name>
<evidence type="ECO:0000256" key="1">
    <source>
        <dbReference type="ARBA" id="ARBA00004141"/>
    </source>
</evidence>
<feature type="compositionally biased region" description="Polar residues" evidence="5">
    <location>
        <begin position="118"/>
        <end position="138"/>
    </location>
</feature>
<protein>
    <recommendedName>
        <fullName evidence="9">Metal homeostatis protein BSD2</fullName>
    </recommendedName>
</protein>
<dbReference type="CDD" id="cd22212">
    <property type="entry name" value="NDFIP-like"/>
    <property type="match status" value="1"/>
</dbReference>
<dbReference type="GO" id="GO:0005794">
    <property type="term" value="C:Golgi apparatus"/>
    <property type="evidence" value="ECO:0007669"/>
    <property type="project" value="TreeGrafter"/>
</dbReference>
<sequence length="323" mass="35240">MVNDIELNSIQTVSGTAHEPTQDALLDSFNLSSPVEDDTRLQQEDSSTQASQAFTTSIENRLAPAEPAESNASTLTTVKNHVRYMLTNAPLLRFVVPQNRYNSVRTSAPSVGPGQDGVFSNLSAKPSVQTGNEPSYQLPSYDEASQDPTPPYWEASIMAGFDDEIFVDGLPVGNIINFLWNMMVSVAFQFVGFVITYLLHTSHAAKNGSQAGLGITLISFGYSSIPISYGSNAQHEEQRLEPVSPNIIDIDSSNALDGDLDKFTSKLPLLETSEVEDPTYWNTTPVFSYALIALGIFLIVKALISFSRARRAEKAILQPQLVV</sequence>
<dbReference type="GO" id="GO:0016020">
    <property type="term" value="C:membrane"/>
    <property type="evidence" value="ECO:0007669"/>
    <property type="project" value="UniProtKB-SubCell"/>
</dbReference>
<dbReference type="GeneID" id="70233575"/>
<dbReference type="GO" id="GO:0031398">
    <property type="term" value="P:positive regulation of protein ubiquitination"/>
    <property type="evidence" value="ECO:0007669"/>
    <property type="project" value="TreeGrafter"/>
</dbReference>
<evidence type="ECO:0008006" key="9">
    <source>
        <dbReference type="Google" id="ProtNLM"/>
    </source>
</evidence>
<keyword evidence="8" id="KW-1185">Reference proteome</keyword>
<dbReference type="Proteomes" id="UP000769157">
    <property type="component" value="Unassembled WGS sequence"/>
</dbReference>
<dbReference type="OrthoDB" id="10003116at2759"/>
<feature type="transmembrane region" description="Helical" evidence="6">
    <location>
        <begin position="178"/>
        <end position="199"/>
    </location>
</feature>
<evidence type="ECO:0000256" key="5">
    <source>
        <dbReference type="SAM" id="MobiDB-lite"/>
    </source>
</evidence>
<reference evidence="7" key="2">
    <citation type="submission" date="2021-01" db="EMBL/GenBank/DDBJ databases">
        <authorList>
            <person name="Schikora-Tamarit M.A."/>
        </authorList>
    </citation>
    <scope>NUCLEOTIDE SEQUENCE</scope>
    <source>
        <strain evidence="7">CBS6075</strain>
    </source>
</reference>
<feature type="region of interest" description="Disordered" evidence="5">
    <location>
        <begin position="34"/>
        <end position="53"/>
    </location>
</feature>
<comment type="caution">
    <text evidence="7">The sequence shown here is derived from an EMBL/GenBank/DDBJ whole genome shotgun (WGS) entry which is preliminary data.</text>
</comment>
<keyword evidence="3 6" id="KW-1133">Transmembrane helix</keyword>
<dbReference type="GO" id="GO:0005783">
    <property type="term" value="C:endoplasmic reticulum"/>
    <property type="evidence" value="ECO:0007669"/>
    <property type="project" value="TreeGrafter"/>
</dbReference>
<feature type="transmembrane region" description="Helical" evidence="6">
    <location>
        <begin position="211"/>
        <end position="229"/>
    </location>
</feature>
<evidence type="ECO:0000256" key="2">
    <source>
        <dbReference type="ARBA" id="ARBA00022692"/>
    </source>
</evidence>
<evidence type="ECO:0000313" key="8">
    <source>
        <dbReference type="Proteomes" id="UP000769157"/>
    </source>
</evidence>
<dbReference type="GO" id="GO:0030001">
    <property type="term" value="P:metal ion transport"/>
    <property type="evidence" value="ECO:0007669"/>
    <property type="project" value="InterPro"/>
</dbReference>
<dbReference type="InterPro" id="IPR019325">
    <property type="entry name" value="NEDD4/Bsd2"/>
</dbReference>
<organism evidence="7 8">
    <name type="scientific">Ogataea philodendri</name>
    <dbReference type="NCBI Taxonomy" id="1378263"/>
    <lineage>
        <taxon>Eukaryota</taxon>
        <taxon>Fungi</taxon>
        <taxon>Dikarya</taxon>
        <taxon>Ascomycota</taxon>
        <taxon>Saccharomycotina</taxon>
        <taxon>Pichiomycetes</taxon>
        <taxon>Pichiales</taxon>
        <taxon>Pichiaceae</taxon>
        <taxon>Ogataea</taxon>
    </lineage>
</organism>
<keyword evidence="2 6" id="KW-0812">Transmembrane</keyword>
<evidence type="ECO:0000313" key="7">
    <source>
        <dbReference type="EMBL" id="KAH3669486.1"/>
    </source>
</evidence>
<dbReference type="RefSeq" id="XP_046063749.1">
    <property type="nucleotide sequence ID" value="XM_046202387.1"/>
</dbReference>
<dbReference type="GO" id="GO:0007034">
    <property type="term" value="P:vacuolar transport"/>
    <property type="evidence" value="ECO:0007669"/>
    <property type="project" value="InterPro"/>
</dbReference>
<dbReference type="PANTHER" id="PTHR13396:SF5">
    <property type="entry name" value="NEDD4 FAMILY INTERACTING PROTEIN"/>
    <property type="match status" value="1"/>
</dbReference>
<dbReference type="EMBL" id="JAEUBE010000137">
    <property type="protein sequence ID" value="KAH3669486.1"/>
    <property type="molecule type" value="Genomic_DNA"/>
</dbReference>
<dbReference type="GO" id="GO:0048471">
    <property type="term" value="C:perinuclear region of cytoplasm"/>
    <property type="evidence" value="ECO:0007669"/>
    <property type="project" value="TreeGrafter"/>
</dbReference>
<feature type="region of interest" description="Disordered" evidence="5">
    <location>
        <begin position="105"/>
        <end position="144"/>
    </location>
</feature>
<evidence type="ECO:0000256" key="3">
    <source>
        <dbReference type="ARBA" id="ARBA00022989"/>
    </source>
</evidence>
<feature type="transmembrane region" description="Helical" evidence="6">
    <location>
        <begin position="286"/>
        <end position="304"/>
    </location>
</feature>
<dbReference type="AlphaFoldDB" id="A0A9P8T8Z3"/>
<reference evidence="7" key="1">
    <citation type="journal article" date="2021" name="Open Biol.">
        <title>Shared evolutionary footprints suggest mitochondrial oxidative damage underlies multiple complex I losses in fungi.</title>
        <authorList>
            <person name="Schikora-Tamarit M.A."/>
            <person name="Marcet-Houben M."/>
            <person name="Nosek J."/>
            <person name="Gabaldon T."/>
        </authorList>
    </citation>
    <scope>NUCLEOTIDE SEQUENCE</scope>
    <source>
        <strain evidence="7">CBS6075</strain>
    </source>
</reference>
<evidence type="ECO:0000256" key="4">
    <source>
        <dbReference type="ARBA" id="ARBA00023136"/>
    </source>
</evidence>
<gene>
    <name evidence="7" type="ORF">OGAPHI_001607</name>
</gene>
<comment type="subcellular location">
    <subcellularLocation>
        <location evidence="1">Membrane</location>
        <topology evidence="1">Multi-pass membrane protein</topology>
    </subcellularLocation>
</comment>
<proteinExistence type="predicted"/>
<keyword evidence="4 6" id="KW-0472">Membrane</keyword>
<dbReference type="Pfam" id="PF10176">
    <property type="entry name" value="NEDD4_Bsd2"/>
    <property type="match status" value="1"/>
</dbReference>